<dbReference type="GO" id="GO:0006623">
    <property type="term" value="P:protein targeting to vacuole"/>
    <property type="evidence" value="ECO:0007669"/>
    <property type="project" value="TreeGrafter"/>
</dbReference>
<evidence type="ECO:0000256" key="1">
    <source>
        <dbReference type="ARBA" id="ARBA00004633"/>
    </source>
</evidence>
<dbReference type="EMBL" id="CAXKWB010012703">
    <property type="protein sequence ID" value="CAL4105159.1"/>
    <property type="molecule type" value="Genomic_DNA"/>
</dbReference>
<dbReference type="PANTHER" id="PTHR13678:SF2">
    <property type="entry name" value="VACUOLAR PROTEIN SORTING-ASSOCIATED PROTEIN 37A"/>
    <property type="match status" value="1"/>
</dbReference>
<feature type="domain" description="VPS37 C-terminal" evidence="8">
    <location>
        <begin position="95"/>
        <end position="166"/>
    </location>
</feature>
<protein>
    <recommendedName>
        <fullName evidence="8">VPS37 C-terminal domain-containing protein</fullName>
    </recommendedName>
</protein>
<evidence type="ECO:0000256" key="2">
    <source>
        <dbReference type="ARBA" id="ARBA00007617"/>
    </source>
</evidence>
<dbReference type="GO" id="GO:0043162">
    <property type="term" value="P:ubiquitin-dependent protein catabolic process via the multivesicular body sorting pathway"/>
    <property type="evidence" value="ECO:0007669"/>
    <property type="project" value="TreeGrafter"/>
</dbReference>
<dbReference type="GO" id="GO:0031902">
    <property type="term" value="C:late endosome membrane"/>
    <property type="evidence" value="ECO:0007669"/>
    <property type="project" value="UniProtKB-SubCell"/>
</dbReference>
<name>A0AAV2R1G3_MEGNR</name>
<dbReference type="GO" id="GO:0006612">
    <property type="term" value="P:protein targeting to membrane"/>
    <property type="evidence" value="ECO:0007669"/>
    <property type="project" value="TreeGrafter"/>
</dbReference>
<dbReference type="AlphaFoldDB" id="A0AAV2R1G3"/>
<comment type="subcellular location">
    <subcellularLocation>
        <location evidence="1">Late endosome membrane</location>
        <topology evidence="1">Peripheral membrane protein</topology>
    </subcellularLocation>
</comment>
<comment type="caution">
    <text evidence="9">The sequence shown here is derived from an EMBL/GenBank/DDBJ whole genome shotgun (WGS) entry which is preliminary data.</text>
</comment>
<comment type="similarity">
    <text evidence="2">Belongs to the VPS37 family.</text>
</comment>
<gene>
    <name evidence="9" type="ORF">MNOR_LOCUS18040</name>
</gene>
<accession>A0AAV2R1G3</accession>
<evidence type="ECO:0000256" key="7">
    <source>
        <dbReference type="PROSITE-ProRule" id="PRU00646"/>
    </source>
</evidence>
<dbReference type="GO" id="GO:0000813">
    <property type="term" value="C:ESCRT I complex"/>
    <property type="evidence" value="ECO:0007669"/>
    <property type="project" value="TreeGrafter"/>
</dbReference>
<evidence type="ECO:0000256" key="4">
    <source>
        <dbReference type="ARBA" id="ARBA00022753"/>
    </source>
</evidence>
<evidence type="ECO:0000256" key="6">
    <source>
        <dbReference type="ARBA" id="ARBA00025010"/>
    </source>
</evidence>
<evidence type="ECO:0000256" key="5">
    <source>
        <dbReference type="ARBA" id="ARBA00022927"/>
    </source>
</evidence>
<proteinExistence type="inferred from homology"/>
<dbReference type="Pfam" id="PF07200">
    <property type="entry name" value="Mod_r"/>
    <property type="match status" value="1"/>
</dbReference>
<keyword evidence="10" id="KW-1185">Reference proteome</keyword>
<evidence type="ECO:0000313" key="9">
    <source>
        <dbReference type="EMBL" id="CAL4105159.1"/>
    </source>
</evidence>
<keyword evidence="3 7" id="KW-0813">Transport</keyword>
<evidence type="ECO:0000313" key="10">
    <source>
        <dbReference type="Proteomes" id="UP001497623"/>
    </source>
</evidence>
<organism evidence="9 10">
    <name type="scientific">Meganyctiphanes norvegica</name>
    <name type="common">Northern krill</name>
    <name type="synonym">Thysanopoda norvegica</name>
    <dbReference type="NCBI Taxonomy" id="48144"/>
    <lineage>
        <taxon>Eukaryota</taxon>
        <taxon>Metazoa</taxon>
        <taxon>Ecdysozoa</taxon>
        <taxon>Arthropoda</taxon>
        <taxon>Crustacea</taxon>
        <taxon>Multicrustacea</taxon>
        <taxon>Malacostraca</taxon>
        <taxon>Eumalacostraca</taxon>
        <taxon>Eucarida</taxon>
        <taxon>Euphausiacea</taxon>
        <taxon>Euphausiidae</taxon>
        <taxon>Meganyctiphanes</taxon>
    </lineage>
</organism>
<sequence length="166" mass="19128">MDQSHSYHHSTHTVSEVALSDFDFFDEVFLSEFLDDVFFEFSESLTVLTIMRVNYISELAFHKLRLVENNLSRVQEYEGARDSTIQKVEELTSLRANFEELTLQQQKSSDKLAPSSIQESILISAAQSEEESEKIAEDFLKSHLDVDAFLGAYLEKRIVSFLKSFK</sequence>
<dbReference type="PROSITE" id="PS51314">
    <property type="entry name" value="VPS37_C"/>
    <property type="match status" value="1"/>
</dbReference>
<dbReference type="InterPro" id="IPR009851">
    <property type="entry name" value="Mod_r"/>
</dbReference>
<reference evidence="9 10" key="1">
    <citation type="submission" date="2024-05" db="EMBL/GenBank/DDBJ databases">
        <authorList>
            <person name="Wallberg A."/>
        </authorList>
    </citation>
    <scope>NUCLEOTIDE SEQUENCE [LARGE SCALE GENOMIC DNA]</scope>
</reference>
<keyword evidence="4" id="KW-0967">Endosome</keyword>
<evidence type="ECO:0000259" key="8">
    <source>
        <dbReference type="PROSITE" id="PS51314"/>
    </source>
</evidence>
<evidence type="ECO:0000256" key="3">
    <source>
        <dbReference type="ARBA" id="ARBA00022448"/>
    </source>
</evidence>
<dbReference type="PANTHER" id="PTHR13678">
    <property type="entry name" value="VACUOLAR PROTEIN SORTING-ASSOCIATED PROTEIN 37"/>
    <property type="match status" value="1"/>
</dbReference>
<dbReference type="Proteomes" id="UP001497623">
    <property type="component" value="Unassembled WGS sequence"/>
</dbReference>
<feature type="non-terminal residue" evidence="9">
    <location>
        <position position="166"/>
    </location>
</feature>
<comment type="function">
    <text evidence="6">Component of the ESCRT-I complex, a regulator of vesicular trafficking process. Required for the sorting of endocytic ubiquitinated cargos into multivesicular bodies. May be involved in cell growth and differentiation.</text>
</comment>
<keyword evidence="5 7" id="KW-0653">Protein transport</keyword>